<sequence>MISRLKKIGRDFSLLLSAHTTQDKAIARNWIWHEDISTFWIKKYIDLKFPEHKKVCFFSCFDPRIRLAQFYPGVKIFYSGENLQSDAVRPGLPAAWRDARVAEVGFEFRKEPNYYRFPFWICHRDFIQPDATLEDIRAFIAKLNDPKRRLYNARTQEERTRFISLIASHDLGGVRTPLIKLLSPIGQIDCAGKFMNNTDELRTKFGDVKEDFLANYRFNLCPENSLGEGYITEKIFESIASGCIPIYWGDYLEPGILNPKAILRYKEGEEAEIYERVKELWEDEDAYRRFVEEPPFVEGAAERIWEYIQGLHERLARLL</sequence>
<evidence type="ECO:0000259" key="5">
    <source>
        <dbReference type="Pfam" id="PF18025"/>
    </source>
</evidence>
<protein>
    <submittedName>
        <fullName evidence="6">Uncharacterized protein</fullName>
    </submittedName>
</protein>
<dbReference type="HOGENOM" id="CLU_064454_0_0_10"/>
<organism evidence="6 7">
    <name type="scientific">Porphyromonas catoniae F0037</name>
    <dbReference type="NCBI Taxonomy" id="1127696"/>
    <lineage>
        <taxon>Bacteria</taxon>
        <taxon>Pseudomonadati</taxon>
        <taxon>Bacteroidota</taxon>
        <taxon>Bacteroidia</taxon>
        <taxon>Bacteroidales</taxon>
        <taxon>Porphyromonadaceae</taxon>
        <taxon>Porphyromonas</taxon>
    </lineage>
</organism>
<dbReference type="InterPro" id="IPR001503">
    <property type="entry name" value="Glyco_trans_10"/>
</dbReference>
<dbReference type="Pfam" id="PF00852">
    <property type="entry name" value="Glyco_transf_10"/>
    <property type="match status" value="1"/>
</dbReference>
<reference evidence="6 7" key="1">
    <citation type="submission" date="2012-05" db="EMBL/GenBank/DDBJ databases">
        <authorList>
            <person name="Weinstock G."/>
            <person name="Sodergren E."/>
            <person name="Lobos E.A."/>
            <person name="Fulton L."/>
            <person name="Fulton R."/>
            <person name="Courtney L."/>
            <person name="Fronick C."/>
            <person name="O'Laughlin M."/>
            <person name="Godfrey J."/>
            <person name="Wilson R.M."/>
            <person name="Miner T."/>
            <person name="Farmer C."/>
            <person name="Delehaunty K."/>
            <person name="Cordes M."/>
            <person name="Minx P."/>
            <person name="Tomlinson C."/>
            <person name="Chen J."/>
            <person name="Wollam A."/>
            <person name="Pepin K.H."/>
            <person name="Bhonagiri V."/>
            <person name="Zhang X."/>
            <person name="Suruliraj S."/>
            <person name="Warren W."/>
            <person name="Mitreva M."/>
            <person name="Mardis E.R."/>
            <person name="Wilson R.K."/>
        </authorList>
    </citation>
    <scope>NUCLEOTIDE SEQUENCE [LARGE SCALE GENOMIC DNA]</scope>
    <source>
        <strain evidence="6 7">F0037</strain>
    </source>
</reference>
<dbReference type="InterPro" id="IPR055270">
    <property type="entry name" value="Glyco_tran_10_C"/>
</dbReference>
<feature type="domain" description="Alpha-(1,3)-fucosyltransferase FucT N-terminal" evidence="5">
    <location>
        <begin position="40"/>
        <end position="121"/>
    </location>
</feature>
<evidence type="ECO:0000256" key="2">
    <source>
        <dbReference type="ARBA" id="ARBA00022676"/>
    </source>
</evidence>
<evidence type="ECO:0000256" key="3">
    <source>
        <dbReference type="ARBA" id="ARBA00022679"/>
    </source>
</evidence>
<accession>L1NJM4</accession>
<evidence type="ECO:0000259" key="4">
    <source>
        <dbReference type="Pfam" id="PF00852"/>
    </source>
</evidence>
<proteinExistence type="inferred from homology"/>
<dbReference type="RefSeq" id="WP_005467993.1">
    <property type="nucleotide sequence ID" value="NZ_KB291034.1"/>
</dbReference>
<name>L1NJM4_9PORP</name>
<evidence type="ECO:0000313" key="7">
    <source>
        <dbReference type="Proteomes" id="UP000010408"/>
    </source>
</evidence>
<dbReference type="SUPFAM" id="SSF53756">
    <property type="entry name" value="UDP-Glycosyltransferase/glycogen phosphorylase"/>
    <property type="match status" value="1"/>
</dbReference>
<dbReference type="AlphaFoldDB" id="L1NJM4"/>
<dbReference type="PANTHER" id="PTHR11929">
    <property type="entry name" value="ALPHA- 1,3 -FUCOSYLTRANSFERASE"/>
    <property type="match status" value="1"/>
</dbReference>
<feature type="domain" description="Fucosyltransferase C-terminal" evidence="4">
    <location>
        <begin position="162"/>
        <end position="291"/>
    </location>
</feature>
<comment type="caution">
    <text evidence="6">The sequence shown here is derived from an EMBL/GenBank/DDBJ whole genome shotgun (WGS) entry which is preliminary data.</text>
</comment>
<dbReference type="Proteomes" id="UP000010408">
    <property type="component" value="Unassembled WGS sequence"/>
</dbReference>
<dbReference type="InterPro" id="IPR038577">
    <property type="entry name" value="GT10-like_C_sf"/>
</dbReference>
<comment type="similarity">
    <text evidence="1">Belongs to the glycosyltransferase 10 family.</text>
</comment>
<dbReference type="PATRIC" id="fig|1127696.3.peg.38"/>
<dbReference type="Gene3D" id="3.40.50.11660">
    <property type="entry name" value="Glycosyl transferase family 10, C-terminal domain"/>
    <property type="match status" value="1"/>
</dbReference>
<dbReference type="eggNOG" id="ENOG5031UV7">
    <property type="taxonomic scope" value="Bacteria"/>
</dbReference>
<dbReference type="PANTHER" id="PTHR11929:SF194">
    <property type="entry name" value="ALPHA-(1,3)-FUCOSYLTRANSFERASE 10"/>
    <property type="match status" value="1"/>
</dbReference>
<dbReference type="GO" id="GO:0008417">
    <property type="term" value="F:fucosyltransferase activity"/>
    <property type="evidence" value="ECO:0007669"/>
    <property type="project" value="InterPro"/>
</dbReference>
<gene>
    <name evidence="6" type="ORF">HMPREF9134_00043</name>
</gene>
<dbReference type="Pfam" id="PF18025">
    <property type="entry name" value="FucT_N"/>
    <property type="match status" value="1"/>
</dbReference>
<evidence type="ECO:0000256" key="1">
    <source>
        <dbReference type="ARBA" id="ARBA00008919"/>
    </source>
</evidence>
<keyword evidence="2" id="KW-0328">Glycosyltransferase</keyword>
<keyword evidence="3" id="KW-0808">Transferase</keyword>
<dbReference type="InterPro" id="IPR041058">
    <property type="entry name" value="FucT_N"/>
</dbReference>
<dbReference type="STRING" id="1127696.HMPREF9134_00043"/>
<dbReference type="GO" id="GO:0016020">
    <property type="term" value="C:membrane"/>
    <property type="evidence" value="ECO:0007669"/>
    <property type="project" value="InterPro"/>
</dbReference>
<evidence type="ECO:0000313" key="6">
    <source>
        <dbReference type="EMBL" id="EKY03377.1"/>
    </source>
</evidence>
<dbReference type="EMBL" id="AMEQ01000002">
    <property type="protein sequence ID" value="EKY03377.1"/>
    <property type="molecule type" value="Genomic_DNA"/>
</dbReference>